<organism evidence="4 5">
    <name type="scientific">Paenarthrobacter histidinolovorans</name>
    <dbReference type="NCBI Taxonomy" id="43664"/>
    <lineage>
        <taxon>Bacteria</taxon>
        <taxon>Bacillati</taxon>
        <taxon>Actinomycetota</taxon>
        <taxon>Actinomycetes</taxon>
        <taxon>Micrococcales</taxon>
        <taxon>Micrococcaceae</taxon>
        <taxon>Paenarthrobacter</taxon>
    </lineage>
</organism>
<feature type="region of interest" description="Disordered" evidence="1">
    <location>
        <begin position="51"/>
        <end position="82"/>
    </location>
</feature>
<dbReference type="Pfam" id="PF26526">
    <property type="entry name" value="DUF8175"/>
    <property type="match status" value="1"/>
</dbReference>
<feature type="domain" description="DUF8175" evidence="3">
    <location>
        <begin position="61"/>
        <end position="242"/>
    </location>
</feature>
<dbReference type="InterPro" id="IPR058488">
    <property type="entry name" value="DUF8175"/>
</dbReference>
<dbReference type="EMBL" id="JBIYEW010000001">
    <property type="protein sequence ID" value="MFK4637116.1"/>
    <property type="molecule type" value="Genomic_DNA"/>
</dbReference>
<feature type="transmembrane region" description="Helical" evidence="2">
    <location>
        <begin position="21"/>
        <end position="43"/>
    </location>
</feature>
<evidence type="ECO:0000256" key="1">
    <source>
        <dbReference type="SAM" id="MobiDB-lite"/>
    </source>
</evidence>
<proteinExistence type="predicted"/>
<feature type="compositionally biased region" description="Low complexity" evidence="1">
    <location>
        <begin position="53"/>
        <end position="68"/>
    </location>
</feature>
<reference evidence="4 5" key="1">
    <citation type="submission" date="2024-10" db="EMBL/GenBank/DDBJ databases">
        <title>Novel secondary metabolite-producing bacteria for plant disease control.</title>
        <authorList>
            <person name="Chevrette M."/>
        </authorList>
    </citation>
    <scope>NUCLEOTIDE SEQUENCE [LARGE SCALE GENOMIC DNA]</scope>
    <source>
        <strain evidence="4 5">J30 TE3557</strain>
    </source>
</reference>
<comment type="caution">
    <text evidence="4">The sequence shown here is derived from an EMBL/GenBank/DDBJ whole genome shotgun (WGS) entry which is preliminary data.</text>
</comment>
<name>A0ABW8N4B6_9MICC</name>
<evidence type="ECO:0000256" key="2">
    <source>
        <dbReference type="SAM" id="Phobius"/>
    </source>
</evidence>
<accession>A0ABW8N4B6</accession>
<evidence type="ECO:0000313" key="5">
    <source>
        <dbReference type="Proteomes" id="UP001620520"/>
    </source>
</evidence>
<keyword evidence="2" id="KW-1133">Transmembrane helix</keyword>
<keyword evidence="2" id="KW-0472">Membrane</keyword>
<dbReference type="RefSeq" id="WP_404593111.1">
    <property type="nucleotide sequence ID" value="NZ_JBIYEW010000001.1"/>
</dbReference>
<protein>
    <recommendedName>
        <fullName evidence="3">DUF8175 domain-containing protein</fullName>
    </recommendedName>
</protein>
<evidence type="ECO:0000259" key="3">
    <source>
        <dbReference type="Pfam" id="PF26526"/>
    </source>
</evidence>
<keyword evidence="5" id="KW-1185">Reference proteome</keyword>
<keyword evidence="2" id="KW-0812">Transmembrane</keyword>
<evidence type="ECO:0000313" key="4">
    <source>
        <dbReference type="EMBL" id="MFK4637116.1"/>
    </source>
</evidence>
<gene>
    <name evidence="4" type="ORF">ABIA52_000005</name>
</gene>
<dbReference type="Proteomes" id="UP001620520">
    <property type="component" value="Unassembled WGS sequence"/>
</dbReference>
<sequence length="246" mass="25491">MSRASEQARGGGQEPNPWTRPWFLASAGVVLVLVALAVVYVLLPVPAAPAPAPATGSGAPTTQATTASEAAPDSVCGLPAGDQRYPGLQQPTRWELQGRVAVPTDPKAVGPGLVEGHVRTCYAHNPTGALYAAANFLGTSAVDKGDLIIYRDLAAKGQLRDQYLASPPPFVGNSADVSIQIGGFRVQSYTAETVTIVLGVKISGGAFGSMTVPLKWEDGDWKLSLDSLAPLSQVDDLAGFIPWSGA</sequence>